<evidence type="ECO:0000313" key="2">
    <source>
        <dbReference type="Proteomes" id="UP000274762"/>
    </source>
</evidence>
<organism evidence="1 2">
    <name type="scientific">Williamsia marianensis</name>
    <dbReference type="NCBI Taxonomy" id="85044"/>
    <lineage>
        <taxon>Bacteria</taxon>
        <taxon>Bacillati</taxon>
        <taxon>Actinomycetota</taxon>
        <taxon>Actinomycetes</taxon>
        <taxon>Mycobacteriales</taxon>
        <taxon>Nocardiaceae</taxon>
        <taxon>Williamsia</taxon>
    </lineage>
</organism>
<comment type="caution">
    <text evidence="1">The sequence shown here is derived from an EMBL/GenBank/DDBJ whole genome shotgun (WGS) entry which is preliminary data.</text>
</comment>
<name>A0A495K4R8_WILMA</name>
<dbReference type="AlphaFoldDB" id="A0A495K4R8"/>
<dbReference type="Proteomes" id="UP000274762">
    <property type="component" value="Unassembled WGS sequence"/>
</dbReference>
<accession>A0A495K4R8</accession>
<protein>
    <submittedName>
        <fullName evidence="1">Uncharacterized protein</fullName>
    </submittedName>
</protein>
<gene>
    <name evidence="1" type="ORF">DFJ75_3113</name>
</gene>
<dbReference type="EMBL" id="RBKV01000001">
    <property type="protein sequence ID" value="RKR96270.1"/>
    <property type="molecule type" value="Genomic_DNA"/>
</dbReference>
<proteinExistence type="predicted"/>
<sequence length="107" mass="11521">MQATDTGQATQCVERLQSGYSGAMSEEVSATARQIAHFAGEHPDYDAIAFDNDGKIIDWQQNDTWANGSHEGERIYVVQGGTTTPQAVQDVLDKTGAQRDSASDVTT</sequence>
<reference evidence="1 2" key="1">
    <citation type="submission" date="2018-10" db="EMBL/GenBank/DDBJ databases">
        <title>Sequencing the genomes of 1000 actinobacteria strains.</title>
        <authorList>
            <person name="Klenk H.-P."/>
        </authorList>
    </citation>
    <scope>NUCLEOTIDE SEQUENCE [LARGE SCALE GENOMIC DNA]</scope>
    <source>
        <strain evidence="1 2">DSM 44343</strain>
    </source>
</reference>
<evidence type="ECO:0000313" key="1">
    <source>
        <dbReference type="EMBL" id="RKR96270.1"/>
    </source>
</evidence>